<dbReference type="InterPro" id="IPR036010">
    <property type="entry name" value="2Fe-2S_ferredoxin-like_sf"/>
</dbReference>
<keyword evidence="5" id="KW-0411">Iron-sulfur</keyword>
<dbReference type="InterPro" id="IPR001041">
    <property type="entry name" value="2Fe-2S_ferredoxin-type"/>
</dbReference>
<dbReference type="PANTHER" id="PTHR44379:SF2">
    <property type="entry name" value="BLR6218 PROTEIN"/>
    <property type="match status" value="1"/>
</dbReference>
<keyword evidence="8" id="KW-1185">Reference proteome</keyword>
<organism evidence="7 8">
    <name type="scientific">Pseudorhodoferax aquiterrae</name>
    <dbReference type="NCBI Taxonomy" id="747304"/>
    <lineage>
        <taxon>Bacteria</taxon>
        <taxon>Pseudomonadati</taxon>
        <taxon>Pseudomonadota</taxon>
        <taxon>Betaproteobacteria</taxon>
        <taxon>Burkholderiales</taxon>
        <taxon>Comamonadaceae</taxon>
    </lineage>
</organism>
<sequence>MRRLNVNGVQREVDVEDDTPLLWVLREQLGLTGTKYGCGIAACGACTVHLDGVPTRSCVRPVSTIEATEKIVTIEGLSPDGSHPVQKAWVALDVPQCGFCQCGMVMAASALLQTKPNPSDQDIDEAITNICRCGTYNRVRAAIKAVAQGSTKSAGLSILHVDGSVT</sequence>
<proteinExistence type="predicted"/>
<name>A0ABQ3FWV5_9BURK</name>
<evidence type="ECO:0000256" key="1">
    <source>
        <dbReference type="ARBA" id="ARBA00022714"/>
    </source>
</evidence>
<dbReference type="Pfam" id="PF01799">
    <property type="entry name" value="Fer2_2"/>
    <property type="match status" value="1"/>
</dbReference>
<dbReference type="Proteomes" id="UP000626210">
    <property type="component" value="Unassembled WGS sequence"/>
</dbReference>
<keyword evidence="4" id="KW-0408">Iron</keyword>
<gene>
    <name evidence="7" type="ORF">GCM10007320_09430</name>
</gene>
<dbReference type="InterPro" id="IPR051452">
    <property type="entry name" value="Diverse_Oxidoreductases"/>
</dbReference>
<protein>
    <submittedName>
        <fullName evidence="7">(2Fe-2S)-binding protein</fullName>
    </submittedName>
</protein>
<keyword evidence="2" id="KW-0479">Metal-binding</keyword>
<dbReference type="InterPro" id="IPR012675">
    <property type="entry name" value="Beta-grasp_dom_sf"/>
</dbReference>
<feature type="domain" description="2Fe-2S ferredoxin-type" evidence="6">
    <location>
        <begin position="1"/>
        <end position="77"/>
    </location>
</feature>
<accession>A0ABQ3FWV5</accession>
<dbReference type="PROSITE" id="PS51085">
    <property type="entry name" value="2FE2S_FER_2"/>
    <property type="match status" value="1"/>
</dbReference>
<dbReference type="RefSeq" id="WP_189685801.1">
    <property type="nucleotide sequence ID" value="NZ_BMYK01000002.1"/>
</dbReference>
<evidence type="ECO:0000256" key="3">
    <source>
        <dbReference type="ARBA" id="ARBA00023002"/>
    </source>
</evidence>
<evidence type="ECO:0000313" key="7">
    <source>
        <dbReference type="EMBL" id="GHC73090.1"/>
    </source>
</evidence>
<dbReference type="SUPFAM" id="SSF54292">
    <property type="entry name" value="2Fe-2S ferredoxin-like"/>
    <property type="match status" value="1"/>
</dbReference>
<dbReference type="Gene3D" id="3.10.20.30">
    <property type="match status" value="1"/>
</dbReference>
<evidence type="ECO:0000256" key="4">
    <source>
        <dbReference type="ARBA" id="ARBA00023004"/>
    </source>
</evidence>
<keyword evidence="1" id="KW-0001">2Fe-2S</keyword>
<evidence type="ECO:0000259" key="6">
    <source>
        <dbReference type="PROSITE" id="PS51085"/>
    </source>
</evidence>
<keyword evidence="3" id="KW-0560">Oxidoreductase</keyword>
<dbReference type="SUPFAM" id="SSF47741">
    <property type="entry name" value="CO dehydrogenase ISP C-domain like"/>
    <property type="match status" value="1"/>
</dbReference>
<evidence type="ECO:0000256" key="5">
    <source>
        <dbReference type="ARBA" id="ARBA00023014"/>
    </source>
</evidence>
<dbReference type="Gene3D" id="1.10.150.120">
    <property type="entry name" value="[2Fe-2S]-binding domain"/>
    <property type="match status" value="1"/>
</dbReference>
<dbReference type="InterPro" id="IPR002888">
    <property type="entry name" value="2Fe-2S-bd"/>
</dbReference>
<evidence type="ECO:0000256" key="2">
    <source>
        <dbReference type="ARBA" id="ARBA00022723"/>
    </source>
</evidence>
<dbReference type="PROSITE" id="PS00197">
    <property type="entry name" value="2FE2S_FER_1"/>
    <property type="match status" value="1"/>
</dbReference>
<dbReference type="EMBL" id="BMYK01000002">
    <property type="protein sequence ID" value="GHC73090.1"/>
    <property type="molecule type" value="Genomic_DNA"/>
</dbReference>
<comment type="caution">
    <text evidence="7">The sequence shown here is derived from an EMBL/GenBank/DDBJ whole genome shotgun (WGS) entry which is preliminary data.</text>
</comment>
<dbReference type="CDD" id="cd00207">
    <property type="entry name" value="fer2"/>
    <property type="match status" value="1"/>
</dbReference>
<dbReference type="InterPro" id="IPR036884">
    <property type="entry name" value="2Fe-2S-bd_dom_sf"/>
</dbReference>
<reference evidence="8" key="1">
    <citation type="journal article" date="2019" name="Int. J. Syst. Evol. Microbiol.">
        <title>The Global Catalogue of Microorganisms (GCM) 10K type strain sequencing project: providing services to taxonomists for standard genome sequencing and annotation.</title>
        <authorList>
            <consortium name="The Broad Institute Genomics Platform"/>
            <consortium name="The Broad Institute Genome Sequencing Center for Infectious Disease"/>
            <person name="Wu L."/>
            <person name="Ma J."/>
        </authorList>
    </citation>
    <scope>NUCLEOTIDE SEQUENCE [LARGE SCALE GENOMIC DNA]</scope>
    <source>
        <strain evidence="8">KCTC 23314</strain>
    </source>
</reference>
<dbReference type="PANTHER" id="PTHR44379">
    <property type="entry name" value="OXIDOREDUCTASE WITH IRON-SULFUR SUBUNIT"/>
    <property type="match status" value="1"/>
</dbReference>
<dbReference type="Pfam" id="PF00111">
    <property type="entry name" value="Fer2"/>
    <property type="match status" value="1"/>
</dbReference>
<dbReference type="InterPro" id="IPR006058">
    <property type="entry name" value="2Fe2S_fd_BS"/>
</dbReference>
<evidence type="ECO:0000313" key="8">
    <source>
        <dbReference type="Proteomes" id="UP000626210"/>
    </source>
</evidence>